<dbReference type="SUPFAM" id="SSF48452">
    <property type="entry name" value="TPR-like"/>
    <property type="match status" value="1"/>
</dbReference>
<evidence type="ECO:0000313" key="3">
    <source>
        <dbReference type="Proteomes" id="UP000242791"/>
    </source>
</evidence>
<protein>
    <recommendedName>
        <fullName evidence="4">DNA/RNA-binding domain-containing protein</fullName>
    </recommendedName>
</protein>
<comment type="caution">
    <text evidence="2">The sequence shown here is derived from an EMBL/GenBank/DDBJ whole genome shotgun (WGS) entry which is preliminary data.</text>
</comment>
<dbReference type="InterPro" id="IPR011990">
    <property type="entry name" value="TPR-like_helical_dom_sf"/>
</dbReference>
<dbReference type="OrthoDB" id="4180531at2759"/>
<reference evidence="2 3" key="1">
    <citation type="submission" date="2015-08" db="EMBL/GenBank/DDBJ databases">
        <title>Emmonsia species relationships and genome sequence.</title>
        <authorList>
            <person name="Cuomo C.A."/>
            <person name="Schwartz I.S."/>
            <person name="Kenyon C."/>
            <person name="De Hoog G.S."/>
            <person name="Govender N.P."/>
            <person name="Botha A."/>
            <person name="Moreno L."/>
            <person name="De Vries M."/>
            <person name="Munoz J.F."/>
            <person name="Stielow J.B."/>
        </authorList>
    </citation>
    <scope>NUCLEOTIDE SEQUENCE [LARGE SCALE GENOMIC DNA]</scope>
    <source>
        <strain evidence="2 3">EI222</strain>
    </source>
</reference>
<feature type="compositionally biased region" description="Polar residues" evidence="1">
    <location>
        <begin position="51"/>
        <end position="61"/>
    </location>
</feature>
<dbReference type="AlphaFoldDB" id="A0A1J9P8Y6"/>
<sequence length="551" mass="62858">AQPIGAPQPRRSQPPSDFHPAVGGNPKKRSAASIECEEPRIPAGYLHGNASDENQPDSSSHLLDFTISDPDAPATPGLIPTPVHSRYVAAPESSVRRSLFPDKWEPDQTISAELQEVLRYKSASNCLVKHPTTMIRQCDVQELSYEIWLCEVAKIHDTLVDVEIRCLIEDTICTHVGKLSEKQWTGLIKCHRSLFDHHYDLLICTEHPIGKKEQNRISDIAVKHKTPARMFHQGIYVFLEFMKARRPDSQDYMISFIHHTYGLMTLLVEMVPRFKNLWLESLGDLTSYRMFLEEDPVEKNSWKKVSSHWYHKAVDENPEKGSLYHRLGNLLKPNMSRQLFFYSRSLMAINQCEISKTRVDFAFQMALDSIQKCAVIAPDLPSWFVGSHAMLFHSGSIQEFVVYVKEYIALFNTEVYEAKFREVAICMGVSNIAAMLQYGEKDGILTRVFIDSQKLSSEARLQHAIQYWTLPARSSGNTLKNDLPSNDATFFTPLQKLTYSTYLNFHTLSFVLNHTGNIIPFVHLSLAFIWSLALIPESMAYVEGEIPWISF</sequence>
<evidence type="ECO:0000313" key="2">
    <source>
        <dbReference type="EMBL" id="OJD12952.1"/>
    </source>
</evidence>
<name>A0A1J9P8Y6_9EURO</name>
<gene>
    <name evidence="2" type="ORF">ACJ73_09270</name>
</gene>
<accession>A0A1J9P8Y6</accession>
<evidence type="ECO:0000256" key="1">
    <source>
        <dbReference type="SAM" id="MobiDB-lite"/>
    </source>
</evidence>
<feature type="non-terminal residue" evidence="2">
    <location>
        <position position="1"/>
    </location>
</feature>
<dbReference type="EMBL" id="LGTZ01002531">
    <property type="protein sequence ID" value="OJD12952.1"/>
    <property type="molecule type" value="Genomic_DNA"/>
</dbReference>
<organism evidence="2 3">
    <name type="scientific">Blastomyces percursus</name>
    <dbReference type="NCBI Taxonomy" id="1658174"/>
    <lineage>
        <taxon>Eukaryota</taxon>
        <taxon>Fungi</taxon>
        <taxon>Dikarya</taxon>
        <taxon>Ascomycota</taxon>
        <taxon>Pezizomycotina</taxon>
        <taxon>Eurotiomycetes</taxon>
        <taxon>Eurotiomycetidae</taxon>
        <taxon>Onygenales</taxon>
        <taxon>Ajellomycetaceae</taxon>
        <taxon>Blastomyces</taxon>
    </lineage>
</organism>
<dbReference type="Gene3D" id="1.25.40.10">
    <property type="entry name" value="Tetratricopeptide repeat domain"/>
    <property type="match status" value="1"/>
</dbReference>
<evidence type="ECO:0008006" key="4">
    <source>
        <dbReference type="Google" id="ProtNLM"/>
    </source>
</evidence>
<dbReference type="Proteomes" id="UP000242791">
    <property type="component" value="Unassembled WGS sequence"/>
</dbReference>
<dbReference type="VEuPathDB" id="FungiDB:ACJ73_09270"/>
<feature type="region of interest" description="Disordered" evidence="1">
    <location>
        <begin position="1"/>
        <end position="80"/>
    </location>
</feature>
<keyword evidence="3" id="KW-1185">Reference proteome</keyword>
<proteinExistence type="predicted"/>